<dbReference type="PANTHER" id="PTHR48079:SF6">
    <property type="entry name" value="NAD(P)-BINDING DOMAIN-CONTAINING PROTEIN-RELATED"/>
    <property type="match status" value="1"/>
</dbReference>
<dbReference type="EMBL" id="AMRA01000039">
    <property type="protein sequence ID" value="EKF24482.1"/>
    <property type="molecule type" value="Genomic_DNA"/>
</dbReference>
<keyword evidence="2" id="KW-1185">Reference proteome</keyword>
<dbReference type="InterPro" id="IPR051783">
    <property type="entry name" value="NAD(P)-dependent_oxidoreduct"/>
</dbReference>
<sequence length="352" mass="38886">MTGSETTAPNRPRRALVLGASGFVGSHVVRKLAERSPDPARDVRVYLRRTSKTIAIDDLDVERCYGDLYDGEALRAAMADRDVVYYCVVDTRFYLRDPSPLFETNVAGLQRVLDIAADADLHRFVFCSTIGTIALGDGRTVVNEDMPFDWGDRGGPYIESRRQAEELVLRYVRERGLPAVVMCVSNPYGPRDWQPMQGMLIQNAAYGRIPVYVKGVSTEVVGVEDVADAFLLAGEHGGIGERYIISETYMSMREMFEIAASAVGARAPRFGVPLAALYAGAWTVDKLGRLLGPVLRRPVPMNTTGVRLLHIMPPADHSKAVRELGWQPRPAAESIAAAARFYVENRGRITPR</sequence>
<dbReference type="Gene3D" id="3.40.50.720">
    <property type="entry name" value="NAD(P)-binding Rossmann-like Domain"/>
    <property type="match status" value="1"/>
</dbReference>
<reference evidence="1 2" key="1">
    <citation type="journal article" date="2012" name="J. Bacteriol.">
        <title>Genome sequence of Mycobacterium hassiacum DSM 44199, a rare source of heat-stable mycobacterial proteins.</title>
        <authorList>
            <person name="Tiago I."/>
            <person name="Maranha A."/>
            <person name="Mendes V."/>
            <person name="Alarico S."/>
            <person name="Moynihan P.J."/>
            <person name="Clarke A.J."/>
            <person name="Macedo-Ribeiro S."/>
            <person name="Pereira P.J."/>
            <person name="Empadinhas N."/>
        </authorList>
    </citation>
    <scope>NUCLEOTIDE SEQUENCE [LARGE SCALE GENOMIC DNA]</scope>
    <source>
        <strain evidence="2">DSM 44199 / CIP 105218 / JCM 12690 / 3849</strain>
    </source>
</reference>
<dbReference type="RefSeq" id="WP_005626236.1">
    <property type="nucleotide sequence ID" value="NZ_AMRA01000039.1"/>
</dbReference>
<dbReference type="Proteomes" id="UP000006265">
    <property type="component" value="Unassembled WGS sequence"/>
</dbReference>
<gene>
    <name evidence="1" type="ORF">C731_1551</name>
</gene>
<dbReference type="InterPro" id="IPR001509">
    <property type="entry name" value="Epimerase_deHydtase"/>
</dbReference>
<dbReference type="eggNOG" id="COG0451">
    <property type="taxonomic scope" value="Bacteria"/>
</dbReference>
<dbReference type="STRING" id="1122247.GCA_000379865_01101"/>
<organism evidence="1 2">
    <name type="scientific">Mycolicibacterium hassiacum (strain DSM 44199 / CIP 105218 / JCM 12690 / 3849)</name>
    <name type="common">Mycobacterium hassiacum</name>
    <dbReference type="NCBI Taxonomy" id="1122247"/>
    <lineage>
        <taxon>Bacteria</taxon>
        <taxon>Bacillati</taxon>
        <taxon>Actinomycetota</taxon>
        <taxon>Actinomycetes</taxon>
        <taxon>Mycobacteriales</taxon>
        <taxon>Mycobacteriaceae</taxon>
        <taxon>Mycolicibacterium</taxon>
    </lineage>
</organism>
<dbReference type="InterPro" id="IPR036291">
    <property type="entry name" value="NAD(P)-bd_dom_sf"/>
</dbReference>
<evidence type="ECO:0000313" key="1">
    <source>
        <dbReference type="EMBL" id="EKF24482.1"/>
    </source>
</evidence>
<dbReference type="OrthoDB" id="9801785at2"/>
<proteinExistence type="predicted"/>
<dbReference type="Pfam" id="PF01370">
    <property type="entry name" value="Epimerase"/>
    <property type="match status" value="1"/>
</dbReference>
<accession>K5BG54</accession>
<comment type="caution">
    <text evidence="1">The sequence shown here is derived from an EMBL/GenBank/DDBJ whole genome shotgun (WGS) entry which is preliminary data.</text>
</comment>
<dbReference type="PATRIC" id="fig|1122247.3.peg.1491"/>
<name>K5BG54_MYCHD</name>
<dbReference type="SUPFAM" id="SSF51735">
    <property type="entry name" value="NAD(P)-binding Rossmann-fold domains"/>
    <property type="match status" value="1"/>
</dbReference>
<dbReference type="GO" id="GO:0005737">
    <property type="term" value="C:cytoplasm"/>
    <property type="evidence" value="ECO:0007669"/>
    <property type="project" value="TreeGrafter"/>
</dbReference>
<dbReference type="GO" id="GO:0004029">
    <property type="term" value="F:aldehyde dehydrogenase (NAD+) activity"/>
    <property type="evidence" value="ECO:0007669"/>
    <property type="project" value="TreeGrafter"/>
</dbReference>
<evidence type="ECO:0000313" key="2">
    <source>
        <dbReference type="Proteomes" id="UP000006265"/>
    </source>
</evidence>
<protein>
    <submittedName>
        <fullName evidence="1">NAD dependent epimerase/dehydratase family protein</fullName>
    </submittedName>
</protein>
<dbReference type="PANTHER" id="PTHR48079">
    <property type="entry name" value="PROTEIN YEEZ"/>
    <property type="match status" value="1"/>
</dbReference>
<dbReference type="AlphaFoldDB" id="K5BG54"/>